<evidence type="ECO:0000313" key="2">
    <source>
        <dbReference type="EMBL" id="KAG0248348.1"/>
    </source>
</evidence>
<dbReference type="AlphaFoldDB" id="A0A9P6PLZ9"/>
<reference evidence="2" key="1">
    <citation type="journal article" date="2020" name="Fungal Divers.">
        <title>Resolving the Mortierellaceae phylogeny through synthesis of multi-gene phylogenetics and phylogenomics.</title>
        <authorList>
            <person name="Vandepol N."/>
            <person name="Liber J."/>
            <person name="Desiro A."/>
            <person name="Na H."/>
            <person name="Kennedy M."/>
            <person name="Barry K."/>
            <person name="Grigoriev I.V."/>
            <person name="Miller A.N."/>
            <person name="O'Donnell K."/>
            <person name="Stajich J.E."/>
            <person name="Bonito G."/>
        </authorList>
    </citation>
    <scope>NUCLEOTIDE SEQUENCE</scope>
    <source>
        <strain evidence="2">KOD948</strain>
    </source>
</reference>
<comment type="caution">
    <text evidence="2">The sequence shown here is derived from an EMBL/GenBank/DDBJ whole genome shotgun (WGS) entry which is preliminary data.</text>
</comment>
<evidence type="ECO:0000313" key="3">
    <source>
        <dbReference type="Proteomes" id="UP000726737"/>
    </source>
</evidence>
<name>A0A9P6PLZ9_9FUNG</name>
<keyword evidence="3" id="KW-1185">Reference proteome</keyword>
<dbReference type="EMBL" id="JAAAJA010001021">
    <property type="protein sequence ID" value="KAG0248348.1"/>
    <property type="molecule type" value="Genomic_DNA"/>
</dbReference>
<proteinExistence type="predicted"/>
<feature type="region of interest" description="Disordered" evidence="1">
    <location>
        <begin position="40"/>
        <end position="93"/>
    </location>
</feature>
<feature type="compositionally biased region" description="Polar residues" evidence="1">
    <location>
        <begin position="78"/>
        <end position="87"/>
    </location>
</feature>
<feature type="non-terminal residue" evidence="2">
    <location>
        <position position="93"/>
    </location>
</feature>
<accession>A0A9P6PLZ9</accession>
<gene>
    <name evidence="2" type="ORF">BG011_000172</name>
</gene>
<evidence type="ECO:0000256" key="1">
    <source>
        <dbReference type="SAM" id="MobiDB-lite"/>
    </source>
</evidence>
<feature type="region of interest" description="Disordered" evidence="1">
    <location>
        <begin position="1"/>
        <end position="24"/>
    </location>
</feature>
<organism evidence="2 3">
    <name type="scientific">Mortierella polycephala</name>
    <dbReference type="NCBI Taxonomy" id="41804"/>
    <lineage>
        <taxon>Eukaryota</taxon>
        <taxon>Fungi</taxon>
        <taxon>Fungi incertae sedis</taxon>
        <taxon>Mucoromycota</taxon>
        <taxon>Mortierellomycotina</taxon>
        <taxon>Mortierellomycetes</taxon>
        <taxon>Mortierellales</taxon>
        <taxon>Mortierellaceae</taxon>
        <taxon>Mortierella</taxon>
    </lineage>
</organism>
<dbReference type="Proteomes" id="UP000726737">
    <property type="component" value="Unassembled WGS sequence"/>
</dbReference>
<protein>
    <submittedName>
        <fullName evidence="2">Uncharacterized protein</fullName>
    </submittedName>
</protein>
<sequence length="93" mass="10383">METWASPITKWLFPDQTSAQGPIEPLAAEPADAQQEALLTLGQQPHAQQQQQQQQQQSQPRPTGNELHPLELPLQKETIGSKSNPAHQQEPFK</sequence>
<feature type="compositionally biased region" description="Low complexity" evidence="1">
    <location>
        <begin position="43"/>
        <end position="59"/>
    </location>
</feature>